<keyword evidence="4" id="KW-1185">Reference proteome</keyword>
<sequence length="85" mass="9553">MATCEANGVNPEAYLADVLLRVQTHPNSRIRELLPHEWKRRRIAEPPDVALQLQPSPCTPPASRRSPNTVLVRPQPLTPRRCPDG</sequence>
<evidence type="ECO:0000259" key="2">
    <source>
        <dbReference type="Pfam" id="PF13817"/>
    </source>
</evidence>
<dbReference type="eggNOG" id="COG3436">
    <property type="taxonomic scope" value="Bacteria"/>
</dbReference>
<evidence type="ECO:0000313" key="3">
    <source>
        <dbReference type="EMBL" id="AKQ65510.1"/>
    </source>
</evidence>
<protein>
    <submittedName>
        <fullName evidence="3">Mobile element protein</fullName>
    </submittedName>
</protein>
<dbReference type="KEGG" id="mym:A176_002422"/>
<dbReference type="STRING" id="1297742.A176_002422"/>
<evidence type="ECO:0000313" key="4">
    <source>
        <dbReference type="Proteomes" id="UP000009026"/>
    </source>
</evidence>
<gene>
    <name evidence="3" type="ORF">A176_002422</name>
</gene>
<reference evidence="3 4" key="1">
    <citation type="journal article" date="2016" name="PLoS ONE">
        <title>Complete Genome Sequence and Comparative Genomics of a Novel Myxobacterium Myxococcus hansupus.</title>
        <authorList>
            <person name="Sharma G."/>
            <person name="Narwani T."/>
            <person name="Subramanian S."/>
        </authorList>
    </citation>
    <scope>NUCLEOTIDE SEQUENCE [LARGE SCALE GENOMIC DNA]</scope>
    <source>
        <strain evidence="4">mixupus</strain>
    </source>
</reference>
<dbReference type="AlphaFoldDB" id="A0A0H4WW07"/>
<dbReference type="Proteomes" id="UP000009026">
    <property type="component" value="Chromosome"/>
</dbReference>
<dbReference type="EMBL" id="CP012109">
    <property type="protein sequence ID" value="AKQ65510.1"/>
    <property type="molecule type" value="Genomic_DNA"/>
</dbReference>
<organism evidence="3 4">
    <name type="scientific">Pseudomyxococcus hansupus</name>
    <dbReference type="NCBI Taxonomy" id="1297742"/>
    <lineage>
        <taxon>Bacteria</taxon>
        <taxon>Pseudomonadati</taxon>
        <taxon>Myxococcota</taxon>
        <taxon>Myxococcia</taxon>
        <taxon>Myxococcales</taxon>
        <taxon>Cystobacterineae</taxon>
        <taxon>Myxococcaceae</taxon>
        <taxon>Pseudomyxococcus</taxon>
    </lineage>
</organism>
<proteinExistence type="predicted"/>
<dbReference type="InterPro" id="IPR039552">
    <property type="entry name" value="IS66_C"/>
</dbReference>
<dbReference type="PATRIC" id="fig|1297742.4.peg.2445"/>
<dbReference type="Pfam" id="PF13817">
    <property type="entry name" value="DDE_Tnp_IS66_C"/>
    <property type="match status" value="1"/>
</dbReference>
<feature type="domain" description="Transposase IS66 C-terminal" evidence="2">
    <location>
        <begin position="1"/>
        <end position="36"/>
    </location>
</feature>
<feature type="region of interest" description="Disordered" evidence="1">
    <location>
        <begin position="47"/>
        <end position="85"/>
    </location>
</feature>
<evidence type="ECO:0000256" key="1">
    <source>
        <dbReference type="SAM" id="MobiDB-lite"/>
    </source>
</evidence>
<accession>A0A0H4WW07</accession>
<name>A0A0H4WW07_9BACT</name>